<evidence type="ECO:0000256" key="7">
    <source>
        <dbReference type="ARBA" id="ARBA00023237"/>
    </source>
</evidence>
<keyword evidence="7" id="KW-0998">Cell outer membrane</keyword>
<evidence type="ECO:0000313" key="9">
    <source>
        <dbReference type="EMBL" id="ATC62884.1"/>
    </source>
</evidence>
<dbReference type="AlphaFoldDB" id="A0A290Q302"/>
<keyword evidence="5" id="KW-0812">Transmembrane</keyword>
<sequence>MLGRENAFRGVDQVKSAGNAAAAEHFEAGFAVVAVEIAGTEEDAVVGLWRPVEIQIAREFMAGGERRLVLGREIGRGGKLGTNGDGGQEGGAARACFSCEKSNGRTEGKAAKGDEPGNCERSVGIAFGFATQPLDAAKENHTQDYSTLPAKILRGIFWSRLRLWVSVAADHFSARLRRCGACAEKLSSGIFILIVTLIASLVRMSLLRPYILWLVAVQAVGRVLVVGAETPAVPVIAEAIDPLMAALPERSLRGLEELLRVGLENGPTILVRRWEAEQSVQNTRIARAPMLPNARASFRAGVTLEQRDDGGARSDRTLAAVLYDASVSQPVYHWGALSKNHDIAKLTQAVSSRNLEETRRLLALDLRRRYLELVTVDGAIEMARKNLKELNRQFDFAKKQVEDGFAASTASGLITGQITAAELVLQQMEDDRDMRRYDLARVSGVAVEKLPATVAELPKPAELDAVVKALSAAEGVTGQSARMLNAEDSVRMETLRYQVEKTRLKPKLGVSFSGGQDNRTPDNDVLGKKSLVTSWNAFATVDWQLFDGFSAKASQRASLARLRSYEADRDLVARVEADERRSDVNRLQLYWRQLQQAEIAFGGARGAVEAVEKDVAAGWIPASEADLTRLGADTALQAVNVARTNFYTALATYFSNRGLDPAVRMGAR</sequence>
<evidence type="ECO:0000313" key="10">
    <source>
        <dbReference type="Proteomes" id="UP000217265"/>
    </source>
</evidence>
<dbReference type="InterPro" id="IPR003423">
    <property type="entry name" value="OMP_efflux"/>
</dbReference>
<dbReference type="GO" id="GO:1990281">
    <property type="term" value="C:efflux pump complex"/>
    <property type="evidence" value="ECO:0007669"/>
    <property type="project" value="TreeGrafter"/>
</dbReference>
<dbReference type="GO" id="GO:0015562">
    <property type="term" value="F:efflux transmembrane transporter activity"/>
    <property type="evidence" value="ECO:0007669"/>
    <property type="project" value="InterPro"/>
</dbReference>
<evidence type="ECO:0000256" key="3">
    <source>
        <dbReference type="ARBA" id="ARBA00022448"/>
    </source>
</evidence>
<keyword evidence="4" id="KW-1134">Transmembrane beta strand</keyword>
<organism evidence="9 10">
    <name type="scientific">Nibricoccus aquaticus</name>
    <dbReference type="NCBI Taxonomy" id="2576891"/>
    <lineage>
        <taxon>Bacteria</taxon>
        <taxon>Pseudomonadati</taxon>
        <taxon>Verrucomicrobiota</taxon>
        <taxon>Opitutia</taxon>
        <taxon>Opitutales</taxon>
        <taxon>Opitutaceae</taxon>
        <taxon>Nibricoccus</taxon>
    </lineage>
</organism>
<dbReference type="PANTHER" id="PTHR30026">
    <property type="entry name" value="OUTER MEMBRANE PROTEIN TOLC"/>
    <property type="match status" value="1"/>
</dbReference>
<evidence type="ECO:0008006" key="11">
    <source>
        <dbReference type="Google" id="ProtNLM"/>
    </source>
</evidence>
<evidence type="ECO:0000256" key="2">
    <source>
        <dbReference type="ARBA" id="ARBA00007613"/>
    </source>
</evidence>
<accession>A0A290Q302</accession>
<dbReference type="InterPro" id="IPR051906">
    <property type="entry name" value="TolC-like"/>
</dbReference>
<feature type="coiled-coil region" evidence="8">
    <location>
        <begin position="373"/>
        <end position="400"/>
    </location>
</feature>
<comment type="subcellular location">
    <subcellularLocation>
        <location evidence="1">Cell outer membrane</location>
    </subcellularLocation>
</comment>
<proteinExistence type="inferred from homology"/>
<evidence type="ECO:0000256" key="5">
    <source>
        <dbReference type="ARBA" id="ARBA00022692"/>
    </source>
</evidence>
<dbReference type="EMBL" id="CP023344">
    <property type="protein sequence ID" value="ATC62884.1"/>
    <property type="molecule type" value="Genomic_DNA"/>
</dbReference>
<dbReference type="Proteomes" id="UP000217265">
    <property type="component" value="Chromosome"/>
</dbReference>
<evidence type="ECO:0000256" key="4">
    <source>
        <dbReference type="ARBA" id="ARBA00022452"/>
    </source>
</evidence>
<dbReference type="GO" id="GO:0015288">
    <property type="term" value="F:porin activity"/>
    <property type="evidence" value="ECO:0007669"/>
    <property type="project" value="TreeGrafter"/>
</dbReference>
<evidence type="ECO:0000256" key="6">
    <source>
        <dbReference type="ARBA" id="ARBA00023136"/>
    </source>
</evidence>
<keyword evidence="8" id="KW-0175">Coiled coil</keyword>
<dbReference type="SUPFAM" id="SSF56954">
    <property type="entry name" value="Outer membrane efflux proteins (OEP)"/>
    <property type="match status" value="1"/>
</dbReference>
<comment type="similarity">
    <text evidence="2">Belongs to the outer membrane factor (OMF) (TC 1.B.17) family.</text>
</comment>
<dbReference type="OrthoDB" id="193600at2"/>
<gene>
    <name evidence="9" type="ORF">CMV30_02285</name>
</gene>
<keyword evidence="6" id="KW-0472">Membrane</keyword>
<keyword evidence="10" id="KW-1185">Reference proteome</keyword>
<dbReference type="PANTHER" id="PTHR30026:SF20">
    <property type="entry name" value="OUTER MEMBRANE PROTEIN TOLC"/>
    <property type="match status" value="1"/>
</dbReference>
<name>A0A290Q302_9BACT</name>
<dbReference type="KEGG" id="vbh:CMV30_02285"/>
<protein>
    <recommendedName>
        <fullName evidence="11">Transporter</fullName>
    </recommendedName>
</protein>
<dbReference type="Gene3D" id="1.20.1600.10">
    <property type="entry name" value="Outer membrane efflux proteins (OEP)"/>
    <property type="match status" value="1"/>
</dbReference>
<dbReference type="GO" id="GO:0009279">
    <property type="term" value="C:cell outer membrane"/>
    <property type="evidence" value="ECO:0007669"/>
    <property type="project" value="UniProtKB-SubCell"/>
</dbReference>
<reference evidence="9 10" key="1">
    <citation type="submission" date="2017-09" db="EMBL/GenBank/DDBJ databases">
        <title>Complete genome sequence of Verrucomicrobial strain HZ-65, isolated from freshwater.</title>
        <authorList>
            <person name="Choi A."/>
        </authorList>
    </citation>
    <scope>NUCLEOTIDE SEQUENCE [LARGE SCALE GENOMIC DNA]</scope>
    <source>
        <strain evidence="9 10">HZ-65</strain>
    </source>
</reference>
<dbReference type="Pfam" id="PF02321">
    <property type="entry name" value="OEP"/>
    <property type="match status" value="1"/>
</dbReference>
<evidence type="ECO:0000256" key="1">
    <source>
        <dbReference type="ARBA" id="ARBA00004442"/>
    </source>
</evidence>
<evidence type="ECO:0000256" key="8">
    <source>
        <dbReference type="SAM" id="Coils"/>
    </source>
</evidence>
<keyword evidence="3" id="KW-0813">Transport</keyword>